<reference evidence="10 11" key="1">
    <citation type="submission" date="2021-03" db="EMBL/GenBank/DDBJ databases">
        <title>Genomic Encyclopedia of Type Strains, Phase IV (KMG-IV): sequencing the most valuable type-strain genomes for metagenomic binning, comparative biology and taxonomic classification.</title>
        <authorList>
            <person name="Goeker M."/>
        </authorList>
    </citation>
    <scope>NUCLEOTIDE SEQUENCE [LARGE SCALE GENOMIC DNA]</scope>
    <source>
        <strain evidence="10 11">DSM 26806</strain>
    </source>
</reference>
<dbReference type="Proteomes" id="UP001519288">
    <property type="component" value="Unassembled WGS sequence"/>
</dbReference>
<dbReference type="PANTHER" id="PTHR30614:SF37">
    <property type="entry name" value="AMINO-ACID ABC TRANSPORTER PERMEASE PROTEIN YHDX-RELATED"/>
    <property type="match status" value="1"/>
</dbReference>
<sequence>MTEAFRSGFESVGRIQLESGLSIGLSRAQLIRHVILPQAFSTSIPSLSANAIFLLKETSIVGAISLMDLMNVAKDLIGMEYKSTEALLLLVLAYLILLLPLSMGLTWLERRIRFAEFGR</sequence>
<dbReference type="Gene3D" id="1.10.3720.10">
    <property type="entry name" value="MetI-like"/>
    <property type="match status" value="1"/>
</dbReference>
<name>A0ABS4JHU4_9BACL</name>
<evidence type="ECO:0000256" key="6">
    <source>
        <dbReference type="ARBA" id="ARBA00022989"/>
    </source>
</evidence>
<keyword evidence="3 8" id="KW-0813">Transport</keyword>
<evidence type="ECO:0000256" key="1">
    <source>
        <dbReference type="ARBA" id="ARBA00004141"/>
    </source>
</evidence>
<dbReference type="InterPro" id="IPR043429">
    <property type="entry name" value="ArtM/GltK/GlnP/TcyL/YhdX-like"/>
</dbReference>
<dbReference type="SUPFAM" id="SSF161098">
    <property type="entry name" value="MetI-like"/>
    <property type="match status" value="1"/>
</dbReference>
<protein>
    <submittedName>
        <fullName evidence="10">ABC-type amino acid transport system permease subunit</fullName>
    </submittedName>
</protein>
<comment type="subcellular location">
    <subcellularLocation>
        <location evidence="8">Cell membrane</location>
        <topology evidence="8">Multi-pass membrane protein</topology>
    </subcellularLocation>
    <subcellularLocation>
        <location evidence="1">Membrane</location>
        <topology evidence="1">Multi-pass membrane protein</topology>
    </subcellularLocation>
</comment>
<comment type="caution">
    <text evidence="8">Lacks conserved residue(s) required for the propagation of feature annotation.</text>
</comment>
<dbReference type="InterPro" id="IPR035906">
    <property type="entry name" value="MetI-like_sf"/>
</dbReference>
<dbReference type="CDD" id="cd06261">
    <property type="entry name" value="TM_PBP2"/>
    <property type="match status" value="1"/>
</dbReference>
<evidence type="ECO:0000256" key="2">
    <source>
        <dbReference type="ARBA" id="ARBA00010072"/>
    </source>
</evidence>
<feature type="domain" description="ABC transmembrane type-1" evidence="9">
    <location>
        <begin position="1"/>
        <end position="100"/>
    </location>
</feature>
<dbReference type="PANTHER" id="PTHR30614">
    <property type="entry name" value="MEMBRANE COMPONENT OF AMINO ACID ABC TRANSPORTER"/>
    <property type="match status" value="1"/>
</dbReference>
<evidence type="ECO:0000256" key="7">
    <source>
        <dbReference type="ARBA" id="ARBA00023136"/>
    </source>
</evidence>
<evidence type="ECO:0000256" key="3">
    <source>
        <dbReference type="ARBA" id="ARBA00022448"/>
    </source>
</evidence>
<keyword evidence="6 8" id="KW-1133">Transmembrane helix</keyword>
<evidence type="ECO:0000259" key="9">
    <source>
        <dbReference type="PROSITE" id="PS50928"/>
    </source>
</evidence>
<evidence type="ECO:0000256" key="8">
    <source>
        <dbReference type="RuleBase" id="RU363032"/>
    </source>
</evidence>
<evidence type="ECO:0000256" key="4">
    <source>
        <dbReference type="ARBA" id="ARBA00022692"/>
    </source>
</evidence>
<feature type="transmembrane region" description="Helical" evidence="8">
    <location>
        <begin position="86"/>
        <end position="108"/>
    </location>
</feature>
<dbReference type="InterPro" id="IPR000515">
    <property type="entry name" value="MetI-like"/>
</dbReference>
<evidence type="ECO:0000313" key="11">
    <source>
        <dbReference type="Proteomes" id="UP001519288"/>
    </source>
</evidence>
<comment type="similarity">
    <text evidence="2">Belongs to the binding-protein-dependent transport system permease family. HisMQ subfamily.</text>
</comment>
<dbReference type="PROSITE" id="PS50928">
    <property type="entry name" value="ABC_TM1"/>
    <property type="match status" value="1"/>
</dbReference>
<keyword evidence="11" id="KW-1185">Reference proteome</keyword>
<evidence type="ECO:0000256" key="5">
    <source>
        <dbReference type="ARBA" id="ARBA00022970"/>
    </source>
</evidence>
<gene>
    <name evidence="10" type="ORF">J2Z69_002332</name>
</gene>
<dbReference type="EMBL" id="JAGGLD010000003">
    <property type="protein sequence ID" value="MBP2001289.1"/>
    <property type="molecule type" value="Genomic_DNA"/>
</dbReference>
<accession>A0ABS4JHU4</accession>
<proteinExistence type="inferred from homology"/>
<keyword evidence="7 8" id="KW-0472">Membrane</keyword>
<comment type="caution">
    <text evidence="10">The sequence shown here is derived from an EMBL/GenBank/DDBJ whole genome shotgun (WGS) entry which is preliminary data.</text>
</comment>
<evidence type="ECO:0000313" key="10">
    <source>
        <dbReference type="EMBL" id="MBP2001289.1"/>
    </source>
</evidence>
<keyword evidence="5" id="KW-0029">Amino-acid transport</keyword>
<keyword evidence="4 8" id="KW-0812">Transmembrane</keyword>
<organism evidence="10 11">
    <name type="scientific">Paenibacillus shirakamiensis</name>
    <dbReference type="NCBI Taxonomy" id="1265935"/>
    <lineage>
        <taxon>Bacteria</taxon>
        <taxon>Bacillati</taxon>
        <taxon>Bacillota</taxon>
        <taxon>Bacilli</taxon>
        <taxon>Bacillales</taxon>
        <taxon>Paenibacillaceae</taxon>
        <taxon>Paenibacillus</taxon>
    </lineage>
</organism>
<dbReference type="Pfam" id="PF00528">
    <property type="entry name" value="BPD_transp_1"/>
    <property type="match status" value="1"/>
</dbReference>